<sequence length="53" mass="6226">MQNRQHSSEDRQMILKATSYMLVELLKLIDSVPYILACWSSLPELRFTRRSIG</sequence>
<accession>A0ABS5CJR1</accession>
<evidence type="ECO:0000313" key="2">
    <source>
        <dbReference type="Proteomes" id="UP000673394"/>
    </source>
</evidence>
<keyword evidence="2" id="KW-1185">Reference proteome</keyword>
<comment type="caution">
    <text evidence="1">The sequence shown here is derived from an EMBL/GenBank/DDBJ whole genome shotgun (WGS) entry which is preliminary data.</text>
</comment>
<name>A0ABS5CJR1_9BACL</name>
<reference evidence="1 2" key="1">
    <citation type="submission" date="2021-04" db="EMBL/GenBank/DDBJ databases">
        <title>Paenibacillus sp. DLE-14 whole genome sequence.</title>
        <authorList>
            <person name="Ham Y.J."/>
        </authorList>
    </citation>
    <scope>NUCLEOTIDE SEQUENCE [LARGE SCALE GENOMIC DNA]</scope>
    <source>
        <strain evidence="1 2">DLE-14</strain>
    </source>
</reference>
<evidence type="ECO:0000313" key="1">
    <source>
        <dbReference type="EMBL" id="MBP3966039.1"/>
    </source>
</evidence>
<dbReference type="EMBL" id="JAGKSP010000014">
    <property type="protein sequence ID" value="MBP3966039.1"/>
    <property type="molecule type" value="Genomic_DNA"/>
</dbReference>
<dbReference type="RefSeq" id="WP_210662891.1">
    <property type="nucleotide sequence ID" value="NZ_JAGKSP010000014.1"/>
</dbReference>
<dbReference type="Proteomes" id="UP000673394">
    <property type="component" value="Unassembled WGS sequence"/>
</dbReference>
<organism evidence="1 2">
    <name type="scientific">Paenibacillus lignilyticus</name>
    <dbReference type="NCBI Taxonomy" id="1172615"/>
    <lineage>
        <taxon>Bacteria</taxon>
        <taxon>Bacillati</taxon>
        <taxon>Bacillota</taxon>
        <taxon>Bacilli</taxon>
        <taxon>Bacillales</taxon>
        <taxon>Paenibacillaceae</taxon>
        <taxon>Paenibacillus</taxon>
    </lineage>
</organism>
<protein>
    <submittedName>
        <fullName evidence="1">Uncharacterized protein</fullName>
    </submittedName>
</protein>
<proteinExistence type="predicted"/>
<gene>
    <name evidence="1" type="ORF">I8J30_25370</name>
</gene>